<name>A0A6A2YN58_HIBSY</name>
<organism evidence="2 3">
    <name type="scientific">Hibiscus syriacus</name>
    <name type="common">Rose of Sharon</name>
    <dbReference type="NCBI Taxonomy" id="106335"/>
    <lineage>
        <taxon>Eukaryota</taxon>
        <taxon>Viridiplantae</taxon>
        <taxon>Streptophyta</taxon>
        <taxon>Embryophyta</taxon>
        <taxon>Tracheophyta</taxon>
        <taxon>Spermatophyta</taxon>
        <taxon>Magnoliopsida</taxon>
        <taxon>eudicotyledons</taxon>
        <taxon>Gunneridae</taxon>
        <taxon>Pentapetalae</taxon>
        <taxon>rosids</taxon>
        <taxon>malvids</taxon>
        <taxon>Malvales</taxon>
        <taxon>Malvaceae</taxon>
        <taxon>Malvoideae</taxon>
        <taxon>Hibiscus</taxon>
    </lineage>
</organism>
<keyword evidence="3" id="KW-1185">Reference proteome</keyword>
<dbReference type="EMBL" id="VEPZ02001320">
    <property type="protein sequence ID" value="KAE8680757.1"/>
    <property type="molecule type" value="Genomic_DNA"/>
</dbReference>
<evidence type="ECO:0000313" key="2">
    <source>
        <dbReference type="EMBL" id="KAE8680757.1"/>
    </source>
</evidence>
<dbReference type="PANTHER" id="PTHR37238:SF1">
    <property type="entry name" value="OS05G0532500 PROTEIN"/>
    <property type="match status" value="1"/>
</dbReference>
<dbReference type="PANTHER" id="PTHR37238">
    <property type="entry name" value="OS05G0532500 PROTEIN"/>
    <property type="match status" value="1"/>
</dbReference>
<gene>
    <name evidence="2" type="ORF">F3Y22_tig00111366pilonHSYRG00038</name>
</gene>
<dbReference type="Proteomes" id="UP000436088">
    <property type="component" value="Unassembled WGS sequence"/>
</dbReference>
<comment type="caution">
    <text evidence="2">The sequence shown here is derived from an EMBL/GenBank/DDBJ whole genome shotgun (WGS) entry which is preliminary data.</text>
</comment>
<proteinExistence type="predicted"/>
<dbReference type="AlphaFoldDB" id="A0A6A2YN58"/>
<accession>A0A6A2YN58</accession>
<sequence>MRSTKSVRKPLRDLTNNESTMSLFKSEIPKKKIIPKNSNNQSDSSLDRLLLLHSDLSSFLRQIDEFVVQAFKLKAAEQGRKEIESFMDVISNMPWVPKFHKAFSSLSAGEHKDQPGKHLEAETVSFIDTNGKECFDVGSPEETTLDSLISPSPLVSWRPAGCNVGRGRQLFLLTPLSMSKAMSSRRDENDDLVGGAEIKATPVRPSCSIMVKTDNTLKRGFVSSPVSSKRDHPVFVMTPCLKMSPPKSCVLLEPIQESWDRSKFVVQKSTPYPFGINNSCFFESSGSEEASEDLTLKYPELRGIQPTFVPEIRKKELESSPTWLFSPPKSCILLEPPDEKSLDKVGTDHHLRIISDLNQQPDMVFSKQNGVTDACQESKTINQGNNLAPVESSPMWKEPQSTMRRGKHAGESTLKKELWTKFEAASTYGPR</sequence>
<reference evidence="2" key="1">
    <citation type="submission" date="2019-09" db="EMBL/GenBank/DDBJ databases">
        <title>Draft genome information of white flower Hibiscus syriacus.</title>
        <authorList>
            <person name="Kim Y.-M."/>
        </authorList>
    </citation>
    <scope>NUCLEOTIDE SEQUENCE [LARGE SCALE GENOMIC DNA]</scope>
    <source>
        <strain evidence="2">YM2019G1</strain>
    </source>
</reference>
<feature type="region of interest" description="Disordered" evidence="1">
    <location>
        <begin position="378"/>
        <end position="414"/>
    </location>
</feature>
<evidence type="ECO:0000256" key="1">
    <source>
        <dbReference type="SAM" id="MobiDB-lite"/>
    </source>
</evidence>
<evidence type="ECO:0000313" key="3">
    <source>
        <dbReference type="Proteomes" id="UP000436088"/>
    </source>
</evidence>
<protein>
    <submittedName>
        <fullName evidence="2">2-oxoglutarate (2OG) and Fe(II)-dependent oxygenase superfamily protein</fullName>
    </submittedName>
</protein>